<dbReference type="EMBL" id="LANA01000001">
    <property type="protein sequence ID" value="NMN67059.1"/>
    <property type="molecule type" value="Genomic_DNA"/>
</dbReference>
<proteinExistence type="predicted"/>
<dbReference type="InterPro" id="IPR001173">
    <property type="entry name" value="Glyco_trans_2-like"/>
</dbReference>
<dbReference type="InterPro" id="IPR029044">
    <property type="entry name" value="Nucleotide-diphossugar_trans"/>
</dbReference>
<evidence type="ECO:0000313" key="2">
    <source>
        <dbReference type="EMBL" id="NMN67059.1"/>
    </source>
</evidence>
<evidence type="ECO:0000259" key="1">
    <source>
        <dbReference type="Pfam" id="PF00535"/>
    </source>
</evidence>
<dbReference type="RefSeq" id="WP_169035577.1">
    <property type="nucleotide sequence ID" value="NZ_LANA01000001.1"/>
</dbReference>
<keyword evidence="3" id="KW-1185">Reference proteome</keyword>
<dbReference type="Proteomes" id="UP001166004">
    <property type="component" value="Unassembled WGS sequence"/>
</dbReference>
<dbReference type="InterPro" id="IPR050256">
    <property type="entry name" value="Glycosyltransferase_2"/>
</dbReference>
<name>A0ABX1T0U7_PELUQ</name>
<gene>
    <name evidence="2" type="ORF">VP91_00001920</name>
</gene>
<dbReference type="PANTHER" id="PTHR48090:SF7">
    <property type="entry name" value="RFBJ PROTEIN"/>
    <property type="match status" value="1"/>
</dbReference>
<reference evidence="2 3" key="1">
    <citation type="submission" date="2019-07" db="EMBL/GenBank/DDBJ databases">
        <title>SAR11 Genome Evolution.</title>
        <authorList>
            <person name="Giovannoni S."/>
        </authorList>
    </citation>
    <scope>NUCLEOTIDE SEQUENCE [LARGE SCALE GENOMIC DNA]</scope>
    <source>
        <strain evidence="2 3">HTCC9565</strain>
    </source>
</reference>
<dbReference type="Gene3D" id="3.90.550.10">
    <property type="entry name" value="Spore Coat Polysaccharide Biosynthesis Protein SpsA, Chain A"/>
    <property type="match status" value="1"/>
</dbReference>
<dbReference type="GO" id="GO:0016740">
    <property type="term" value="F:transferase activity"/>
    <property type="evidence" value="ECO:0007669"/>
    <property type="project" value="UniProtKB-KW"/>
</dbReference>
<protein>
    <submittedName>
        <fullName evidence="2">Glycosyl transferase family 2</fullName>
    </submittedName>
</protein>
<organism evidence="2 3">
    <name type="scientific">Pelagibacter ubique</name>
    <dbReference type="NCBI Taxonomy" id="198252"/>
    <lineage>
        <taxon>Bacteria</taxon>
        <taxon>Pseudomonadati</taxon>
        <taxon>Pseudomonadota</taxon>
        <taxon>Alphaproteobacteria</taxon>
        <taxon>Candidatus Pelagibacterales</taxon>
        <taxon>Candidatus Pelagibacteraceae</taxon>
        <taxon>Candidatus Pelagibacter</taxon>
    </lineage>
</organism>
<keyword evidence="2" id="KW-0808">Transferase</keyword>
<dbReference type="Pfam" id="PF00535">
    <property type="entry name" value="Glycos_transf_2"/>
    <property type="match status" value="1"/>
</dbReference>
<dbReference type="PANTHER" id="PTHR48090">
    <property type="entry name" value="UNDECAPRENYL-PHOSPHATE 4-DEOXY-4-FORMAMIDO-L-ARABINOSE TRANSFERASE-RELATED"/>
    <property type="match status" value="1"/>
</dbReference>
<accession>A0ABX1T0U7</accession>
<comment type="caution">
    <text evidence="2">The sequence shown here is derived from an EMBL/GenBank/DDBJ whole genome shotgun (WGS) entry which is preliminary data.</text>
</comment>
<sequence>MNNTVNIKKIFNNLTLVVPAKEDTDCLLHVLRELEDFDIEKIIIIPENDKLSVDWKFDKMKIINQSGEGYGNALIDGIKEVKTDFFCIFNADGSFQPMELEGMLNLTKKFDFVFGSRYLKNAKSDDDTIITYLGNFIFSMLGRIFFNIKLSDILYTFVLCNTEKTKVLNLASNDFGFCIELPIKINRKKFTYIDVASHERKRISGEKNVNEFIDGFKILFKMIKFFFNNKI</sequence>
<feature type="domain" description="Glycosyltransferase 2-like" evidence="1">
    <location>
        <begin position="57"/>
        <end position="145"/>
    </location>
</feature>
<dbReference type="SUPFAM" id="SSF53448">
    <property type="entry name" value="Nucleotide-diphospho-sugar transferases"/>
    <property type="match status" value="1"/>
</dbReference>
<evidence type="ECO:0000313" key="3">
    <source>
        <dbReference type="Proteomes" id="UP001166004"/>
    </source>
</evidence>